<protein>
    <recommendedName>
        <fullName evidence="2">BTB domain-containing protein</fullName>
    </recommendedName>
</protein>
<dbReference type="InterPro" id="IPR000210">
    <property type="entry name" value="BTB/POZ_dom"/>
</dbReference>
<evidence type="ECO:0000256" key="1">
    <source>
        <dbReference type="SAM" id="MobiDB-lite"/>
    </source>
</evidence>
<dbReference type="OrthoDB" id="3646030at2759"/>
<dbReference type="Proteomes" id="UP000799537">
    <property type="component" value="Unassembled WGS sequence"/>
</dbReference>
<dbReference type="AlphaFoldDB" id="A0A6A6CPL5"/>
<organism evidence="3 4">
    <name type="scientific">Zasmidium cellare ATCC 36951</name>
    <dbReference type="NCBI Taxonomy" id="1080233"/>
    <lineage>
        <taxon>Eukaryota</taxon>
        <taxon>Fungi</taxon>
        <taxon>Dikarya</taxon>
        <taxon>Ascomycota</taxon>
        <taxon>Pezizomycotina</taxon>
        <taxon>Dothideomycetes</taxon>
        <taxon>Dothideomycetidae</taxon>
        <taxon>Mycosphaerellales</taxon>
        <taxon>Mycosphaerellaceae</taxon>
        <taxon>Zasmidium</taxon>
    </lineage>
</organism>
<evidence type="ECO:0000313" key="4">
    <source>
        <dbReference type="Proteomes" id="UP000799537"/>
    </source>
</evidence>
<feature type="region of interest" description="Disordered" evidence="1">
    <location>
        <begin position="247"/>
        <end position="278"/>
    </location>
</feature>
<gene>
    <name evidence="3" type="ORF">M409DRAFT_21012</name>
</gene>
<keyword evidence="4" id="KW-1185">Reference proteome</keyword>
<dbReference type="EMBL" id="ML993589">
    <property type="protein sequence ID" value="KAF2169001.1"/>
    <property type="molecule type" value="Genomic_DNA"/>
</dbReference>
<name>A0A6A6CPL5_ZASCE</name>
<evidence type="ECO:0000259" key="2">
    <source>
        <dbReference type="PROSITE" id="PS50097"/>
    </source>
</evidence>
<dbReference type="Pfam" id="PF00651">
    <property type="entry name" value="BTB"/>
    <property type="match status" value="1"/>
</dbReference>
<feature type="domain" description="BTB" evidence="2">
    <location>
        <begin position="28"/>
        <end position="95"/>
    </location>
</feature>
<feature type="compositionally biased region" description="Basic and acidic residues" evidence="1">
    <location>
        <begin position="259"/>
        <end position="278"/>
    </location>
</feature>
<dbReference type="SMART" id="SM00225">
    <property type="entry name" value="BTB"/>
    <property type="match status" value="1"/>
</dbReference>
<proteinExistence type="predicted"/>
<dbReference type="GeneID" id="54558932"/>
<sequence>METPVRPPTVPHDYLKNLEKLGADAASSDYTIACCGSEFQVHKQVVSLHSEYFARVFKSQYKESSTNRIDLVEDPKAAVESMVQYFYKFDYATAHIETADSIDPDVVLNNLTSSDATPCPDTQLSSDLQSHADIYTLADKYDIPGLKTLAKTKFESLACLLAASAASPSAHLLADFLKVIPFVYTHTAPNEEGLRSSIVKAWRQAPEAISATLGDKRLRELVEKFPELGLDLVKGLLTQADVRALAREDEDRDEYEEDLRERRAAREARRNARAEAIR</sequence>
<dbReference type="SUPFAM" id="SSF54695">
    <property type="entry name" value="POZ domain"/>
    <property type="match status" value="1"/>
</dbReference>
<accession>A0A6A6CPL5</accession>
<dbReference type="Gene3D" id="3.30.710.10">
    <property type="entry name" value="Potassium Channel Kv1.1, Chain A"/>
    <property type="match status" value="1"/>
</dbReference>
<reference evidence="3" key="1">
    <citation type="journal article" date="2020" name="Stud. Mycol.">
        <title>101 Dothideomycetes genomes: a test case for predicting lifestyles and emergence of pathogens.</title>
        <authorList>
            <person name="Haridas S."/>
            <person name="Albert R."/>
            <person name="Binder M."/>
            <person name="Bloem J."/>
            <person name="Labutti K."/>
            <person name="Salamov A."/>
            <person name="Andreopoulos B."/>
            <person name="Baker S."/>
            <person name="Barry K."/>
            <person name="Bills G."/>
            <person name="Bluhm B."/>
            <person name="Cannon C."/>
            <person name="Castanera R."/>
            <person name="Culley D."/>
            <person name="Daum C."/>
            <person name="Ezra D."/>
            <person name="Gonzalez J."/>
            <person name="Henrissat B."/>
            <person name="Kuo A."/>
            <person name="Liang C."/>
            <person name="Lipzen A."/>
            <person name="Lutzoni F."/>
            <person name="Magnuson J."/>
            <person name="Mondo S."/>
            <person name="Nolan M."/>
            <person name="Ohm R."/>
            <person name="Pangilinan J."/>
            <person name="Park H.-J."/>
            <person name="Ramirez L."/>
            <person name="Alfaro M."/>
            <person name="Sun H."/>
            <person name="Tritt A."/>
            <person name="Yoshinaga Y."/>
            <person name="Zwiers L.-H."/>
            <person name="Turgeon B."/>
            <person name="Goodwin S."/>
            <person name="Spatafora J."/>
            <person name="Crous P."/>
            <person name="Grigoriev I."/>
        </authorList>
    </citation>
    <scope>NUCLEOTIDE SEQUENCE</scope>
    <source>
        <strain evidence="3">ATCC 36951</strain>
    </source>
</reference>
<dbReference type="RefSeq" id="XP_033669890.1">
    <property type="nucleotide sequence ID" value="XM_033805660.1"/>
</dbReference>
<dbReference type="PANTHER" id="PTHR47843:SF5">
    <property type="entry name" value="BTB_POZ DOMAIN PROTEIN"/>
    <property type="match status" value="1"/>
</dbReference>
<dbReference type="InterPro" id="IPR011333">
    <property type="entry name" value="SKP1/BTB/POZ_sf"/>
</dbReference>
<dbReference type="PROSITE" id="PS50097">
    <property type="entry name" value="BTB"/>
    <property type="match status" value="1"/>
</dbReference>
<dbReference type="PANTHER" id="PTHR47843">
    <property type="entry name" value="BTB DOMAIN-CONTAINING PROTEIN-RELATED"/>
    <property type="match status" value="1"/>
</dbReference>
<evidence type="ECO:0000313" key="3">
    <source>
        <dbReference type="EMBL" id="KAF2169001.1"/>
    </source>
</evidence>
<dbReference type="CDD" id="cd18186">
    <property type="entry name" value="BTB_POZ_ZBTB_KLHL-like"/>
    <property type="match status" value="1"/>
</dbReference>